<keyword evidence="4" id="KW-1185">Reference proteome</keyword>
<comment type="caution">
    <text evidence="3">The sequence shown here is derived from an EMBL/GenBank/DDBJ whole genome shotgun (WGS) entry which is preliminary data.</text>
</comment>
<dbReference type="PANTHER" id="PTHR13891">
    <property type="entry name" value="CYTOCHROME C OXIDASE ASSEMBLY FACTOR 7"/>
    <property type="match status" value="1"/>
</dbReference>
<reference evidence="3 4" key="1">
    <citation type="submission" date="2017-06" db="EMBL/GenBank/DDBJ databases">
        <title>A platform for efficient transgenesis in Macrostomum lignano, a flatworm model organism for stem cell research.</title>
        <authorList>
            <person name="Berezikov E."/>
        </authorList>
    </citation>
    <scope>NUCLEOTIDE SEQUENCE [LARGE SCALE GENOMIC DNA]</scope>
    <source>
        <strain evidence="3">DV1</strain>
        <tissue evidence="3">Whole organism</tissue>
    </source>
</reference>
<dbReference type="STRING" id="282301.A0A267H0T4"/>
<gene>
    <name evidence="3" type="ORF">BOX15_Mlig016431g1</name>
</gene>
<dbReference type="InterPro" id="IPR011990">
    <property type="entry name" value="TPR-like_helical_dom_sf"/>
</dbReference>
<evidence type="ECO:0000256" key="2">
    <source>
        <dbReference type="ARBA" id="ARBA00022737"/>
    </source>
</evidence>
<dbReference type="GO" id="GO:0005758">
    <property type="term" value="C:mitochondrial intermembrane space"/>
    <property type="evidence" value="ECO:0007669"/>
    <property type="project" value="TreeGrafter"/>
</dbReference>
<dbReference type="InterPro" id="IPR040239">
    <property type="entry name" value="HcpB-like"/>
</dbReference>
<feature type="non-terminal residue" evidence="3">
    <location>
        <position position="1"/>
    </location>
</feature>
<dbReference type="EMBL" id="NIVC01000094">
    <property type="protein sequence ID" value="PAA91172.1"/>
    <property type="molecule type" value="Genomic_DNA"/>
</dbReference>
<accession>A0A267H0T4</accession>
<proteinExistence type="inferred from homology"/>
<dbReference type="OrthoDB" id="272077at2759"/>
<dbReference type="AlphaFoldDB" id="A0A267H0T4"/>
<evidence type="ECO:0000313" key="4">
    <source>
        <dbReference type="Proteomes" id="UP000215902"/>
    </source>
</evidence>
<dbReference type="Pfam" id="PF08238">
    <property type="entry name" value="Sel1"/>
    <property type="match status" value="3"/>
</dbReference>
<dbReference type="Proteomes" id="UP000215902">
    <property type="component" value="Unassembled WGS sequence"/>
</dbReference>
<evidence type="ECO:0000256" key="1">
    <source>
        <dbReference type="ARBA" id="ARBA00008486"/>
    </source>
</evidence>
<dbReference type="Gene3D" id="1.25.40.10">
    <property type="entry name" value="Tetratricopeptide repeat domain"/>
    <property type="match status" value="1"/>
</dbReference>
<dbReference type="SUPFAM" id="SSF81901">
    <property type="entry name" value="HCP-like"/>
    <property type="match status" value="1"/>
</dbReference>
<dbReference type="PANTHER" id="PTHR13891:SF1">
    <property type="entry name" value="CYTOCHROME C OXIDASE ASSEMBLY FACTOR 7"/>
    <property type="match status" value="1"/>
</dbReference>
<sequence>TPHTQSAPTESLEELRSIYAEARRRVEGGSSDASRLAAAGQSAYHLADALLQQRAKEPREEALGLLADACGSLRHADSCLRLGNARLRGLGGAARDCHAARRFYSRACHELDSPTGCFGLGVIDAKALASHAPNLPGALEAFDKACRADYGAACFHLSALHMIEAPDKPRDLPESLRFAVRACELGYANGCFNAATAYARGDCGPRDEALANRFRAMGEQLRASAAAESASGKTSAS</sequence>
<organism evidence="3 4">
    <name type="scientific">Macrostomum lignano</name>
    <dbReference type="NCBI Taxonomy" id="282301"/>
    <lineage>
        <taxon>Eukaryota</taxon>
        <taxon>Metazoa</taxon>
        <taxon>Spiralia</taxon>
        <taxon>Lophotrochozoa</taxon>
        <taxon>Platyhelminthes</taxon>
        <taxon>Rhabditophora</taxon>
        <taxon>Macrostomorpha</taxon>
        <taxon>Macrostomida</taxon>
        <taxon>Macrostomidae</taxon>
        <taxon>Macrostomum</taxon>
    </lineage>
</organism>
<protein>
    <submittedName>
        <fullName evidence="3">Uncharacterized protein</fullName>
    </submittedName>
</protein>
<keyword evidence="2" id="KW-0677">Repeat</keyword>
<name>A0A267H0T4_9PLAT</name>
<dbReference type="SMART" id="SM00671">
    <property type="entry name" value="SEL1"/>
    <property type="match status" value="4"/>
</dbReference>
<evidence type="ECO:0000313" key="3">
    <source>
        <dbReference type="EMBL" id="PAA91172.1"/>
    </source>
</evidence>
<comment type="similarity">
    <text evidence="1">Belongs to the hcp beta-lactamase family.</text>
</comment>
<dbReference type="InterPro" id="IPR006597">
    <property type="entry name" value="Sel1-like"/>
</dbReference>